<dbReference type="EMBL" id="QNVY02000003">
    <property type="protein sequence ID" value="RYJ51571.1"/>
    <property type="molecule type" value="Genomic_DNA"/>
</dbReference>
<dbReference type="OrthoDB" id="1367361at2"/>
<keyword evidence="2" id="KW-1185">Reference proteome</keyword>
<dbReference type="AlphaFoldDB" id="A0A482TH44"/>
<reference evidence="1 2" key="1">
    <citation type="submission" date="2019-01" db="EMBL/GenBank/DDBJ databases">
        <title>Flavobacterium sp. nov. isolated from arctic soil.</title>
        <authorList>
            <person name="Kim D.-U."/>
        </authorList>
    </citation>
    <scope>NUCLEOTIDE SEQUENCE [LARGE SCALE GENOMIC DNA]</scope>
    <source>
        <strain evidence="1 2">Kopri-42</strain>
    </source>
</reference>
<protein>
    <recommendedName>
        <fullName evidence="3">Lipoprotein</fullName>
    </recommendedName>
</protein>
<comment type="caution">
    <text evidence="1">The sequence shown here is derived from an EMBL/GenBank/DDBJ whole genome shotgun (WGS) entry which is preliminary data.</text>
</comment>
<dbReference type="RefSeq" id="WP_129752538.1">
    <property type="nucleotide sequence ID" value="NZ_QNVY02000003.1"/>
</dbReference>
<accession>A0A482TH44</accession>
<evidence type="ECO:0008006" key="3">
    <source>
        <dbReference type="Google" id="ProtNLM"/>
    </source>
</evidence>
<proteinExistence type="predicted"/>
<dbReference type="PROSITE" id="PS51257">
    <property type="entry name" value="PROKAR_LIPOPROTEIN"/>
    <property type="match status" value="1"/>
</dbReference>
<evidence type="ECO:0000313" key="2">
    <source>
        <dbReference type="Proteomes" id="UP000253235"/>
    </source>
</evidence>
<evidence type="ECO:0000313" key="1">
    <source>
        <dbReference type="EMBL" id="RYJ51571.1"/>
    </source>
</evidence>
<name>A0A482TH44_9FLAO</name>
<gene>
    <name evidence="1" type="ORF">DR871_010270</name>
</gene>
<organism evidence="1 2">
    <name type="scientific">Flavobacterium petrolei</name>
    <dbReference type="NCBI Taxonomy" id="2259594"/>
    <lineage>
        <taxon>Bacteria</taxon>
        <taxon>Pseudomonadati</taxon>
        <taxon>Bacteroidota</taxon>
        <taxon>Flavobacteriia</taxon>
        <taxon>Flavobacteriales</taxon>
        <taxon>Flavobacteriaceae</taxon>
        <taxon>Flavobacterium</taxon>
    </lineage>
</organism>
<dbReference type="Proteomes" id="UP000253235">
    <property type="component" value="Unassembled WGS sequence"/>
</dbReference>
<sequence>MIRLLIKFSVLLLFVAFSCLWLSDKLSMLSNENNQDLYEQTEKNAEENTLESKSKTLFLASIESINCFEYDSFESRKINSLDSFQIKEFVLQNLTPPPEQA</sequence>